<proteinExistence type="predicted"/>
<name>A0ABQ5C6X9_9ASTR</name>
<protein>
    <submittedName>
        <fullName evidence="1">Uncharacterized protein</fullName>
    </submittedName>
</protein>
<gene>
    <name evidence="1" type="ORF">Tco_0890751</name>
</gene>
<sequence>MKSVKQSTTTMSSTKAEYIAAMEAIWIRKLIDGLGVFPTNNEPMEMYCDNSYAIIIANELGVQKGANIIEGRFTIFEKLSKKVALIF</sequence>
<evidence type="ECO:0000313" key="2">
    <source>
        <dbReference type="Proteomes" id="UP001151760"/>
    </source>
</evidence>
<organism evidence="1 2">
    <name type="scientific">Tanacetum coccineum</name>
    <dbReference type="NCBI Taxonomy" id="301880"/>
    <lineage>
        <taxon>Eukaryota</taxon>
        <taxon>Viridiplantae</taxon>
        <taxon>Streptophyta</taxon>
        <taxon>Embryophyta</taxon>
        <taxon>Tracheophyta</taxon>
        <taxon>Spermatophyta</taxon>
        <taxon>Magnoliopsida</taxon>
        <taxon>eudicotyledons</taxon>
        <taxon>Gunneridae</taxon>
        <taxon>Pentapetalae</taxon>
        <taxon>asterids</taxon>
        <taxon>campanulids</taxon>
        <taxon>Asterales</taxon>
        <taxon>Asteraceae</taxon>
        <taxon>Asteroideae</taxon>
        <taxon>Anthemideae</taxon>
        <taxon>Anthemidinae</taxon>
        <taxon>Tanacetum</taxon>
    </lineage>
</organism>
<dbReference type="Proteomes" id="UP001151760">
    <property type="component" value="Unassembled WGS sequence"/>
</dbReference>
<keyword evidence="2" id="KW-1185">Reference proteome</keyword>
<comment type="caution">
    <text evidence="1">The sequence shown here is derived from an EMBL/GenBank/DDBJ whole genome shotgun (WGS) entry which is preliminary data.</text>
</comment>
<reference evidence="1" key="2">
    <citation type="submission" date="2022-01" db="EMBL/GenBank/DDBJ databases">
        <authorList>
            <person name="Yamashiro T."/>
            <person name="Shiraishi A."/>
            <person name="Satake H."/>
            <person name="Nakayama K."/>
        </authorList>
    </citation>
    <scope>NUCLEOTIDE SEQUENCE</scope>
</reference>
<accession>A0ABQ5C6X9</accession>
<dbReference type="EMBL" id="BQNB010013836">
    <property type="protein sequence ID" value="GJT20814.1"/>
    <property type="molecule type" value="Genomic_DNA"/>
</dbReference>
<reference evidence="1" key="1">
    <citation type="journal article" date="2022" name="Int. J. Mol. Sci.">
        <title>Draft Genome of Tanacetum Coccineum: Genomic Comparison of Closely Related Tanacetum-Family Plants.</title>
        <authorList>
            <person name="Yamashiro T."/>
            <person name="Shiraishi A."/>
            <person name="Nakayama K."/>
            <person name="Satake H."/>
        </authorList>
    </citation>
    <scope>NUCLEOTIDE SEQUENCE</scope>
</reference>
<evidence type="ECO:0000313" key="1">
    <source>
        <dbReference type="EMBL" id="GJT20814.1"/>
    </source>
</evidence>